<feature type="transmembrane region" description="Helical" evidence="14">
    <location>
        <begin position="213"/>
        <end position="235"/>
    </location>
</feature>
<feature type="transmembrane region" description="Helical" evidence="14">
    <location>
        <begin position="284"/>
        <end position="302"/>
    </location>
</feature>
<dbReference type="InterPro" id="IPR000537">
    <property type="entry name" value="UbiA_prenyltransferase"/>
</dbReference>
<dbReference type="GO" id="GO:0006784">
    <property type="term" value="P:heme A biosynthetic process"/>
    <property type="evidence" value="ECO:0007669"/>
    <property type="project" value="TreeGrafter"/>
</dbReference>
<evidence type="ECO:0000313" key="16">
    <source>
        <dbReference type="Proteomes" id="UP000053958"/>
    </source>
</evidence>
<feature type="region of interest" description="Disordered" evidence="13">
    <location>
        <begin position="83"/>
        <end position="106"/>
    </location>
</feature>
<evidence type="ECO:0000256" key="12">
    <source>
        <dbReference type="ARBA" id="ARBA00030253"/>
    </source>
</evidence>
<sequence length="793" mass="86731">MIVRPSLLRPVSALDSASLCSRCLSRLGRPSPGSLRRSFVASTYRLSGAADGSAAIPKAFHRDYFSSHEPLARGADRKGLLASGGTASINTSAPSANHAPPTENPTAPIAAEISQELPHPRRKRLKQVAAANATSGEPIIPLDASARLSAISSALPTTSLRRKLTAYFALTKPRLSFLILLTTTSAYGLYPISALLTLDPSVAQPTLSTSTLTFLYLATGTFLSSASANTLNMFFEPKYDARMTRTRSRPLVRGLVSSRGAVLFAIATGLTGVTLLYVGTNPTVAALSAANICLYAFAYTPLKRIHVINTWVGAIVGAIPPMMGWVAAAGQTATTGHDTWRDMLLSEDSIGGWLLAALLFAWQFPHFNSLSHLIREEYKAAGHQMMAWVNPARNARVALRYSILMFPIACGMWWTGIVNNWFLVSSTLANGWLVKEAYQFWKHQGAKGSARGLFWASVWQLPILLVGGLVTKKGVWDGVWRRIVGDPEDEDEYCDEEEEDEADVRTSRSESEKAVALSTMRLCNIIKDLGVDSRIPVSLCHTYCSQPPDAPLHVSSCRKNLDIEMPNPKHNKKRRRLDSSARDDGAGPCRQLIVAGQRVKVNEKEGNDLRYPKSMLKEIEAVHRSLQAGNNRAKPSSTKSAAGATGAGADAAVAAAAPHEVFVVIHEELCDCEDTTFHVIGTYARVEAANEKVLAAFRIMHPQFLIEVIRDETSDSEKGSCESDHDDVDVDVDVDDDDDDDSHFVKKRPREGPYPYGFEVAWWIDEHGALSLRAQDRSDDVFKVYAIRQQVQE</sequence>
<feature type="transmembrane region" description="Helical" evidence="14">
    <location>
        <begin position="403"/>
        <end position="423"/>
    </location>
</feature>
<dbReference type="STRING" id="1408163.A0A0F4YFJ3"/>
<dbReference type="Pfam" id="PF01040">
    <property type="entry name" value="UbiA"/>
    <property type="match status" value="1"/>
</dbReference>
<dbReference type="NCBIfam" id="TIGR01473">
    <property type="entry name" value="cyoE_ctaB"/>
    <property type="match status" value="1"/>
</dbReference>
<dbReference type="InterPro" id="IPR030470">
    <property type="entry name" value="UbiA_prenylTrfase_CS"/>
</dbReference>
<feature type="region of interest" description="Disordered" evidence="13">
    <location>
        <begin position="563"/>
        <end position="587"/>
    </location>
</feature>
<feature type="transmembrane region" description="Helical" evidence="14">
    <location>
        <begin position="256"/>
        <end position="278"/>
    </location>
</feature>
<evidence type="ECO:0000256" key="3">
    <source>
        <dbReference type="ARBA" id="ARBA00005985"/>
    </source>
</evidence>
<keyword evidence="10" id="KW-0350">Heme biosynthesis</keyword>
<feature type="transmembrane region" description="Helical" evidence="14">
    <location>
        <begin position="175"/>
        <end position="193"/>
    </location>
</feature>
<dbReference type="CDD" id="cd13957">
    <property type="entry name" value="PT_UbiA_Cox10"/>
    <property type="match status" value="1"/>
</dbReference>
<dbReference type="EMBL" id="LASV01000743">
    <property type="protein sequence ID" value="KKA16691.1"/>
    <property type="molecule type" value="Genomic_DNA"/>
</dbReference>
<evidence type="ECO:0000256" key="1">
    <source>
        <dbReference type="ARBA" id="ARBA00004013"/>
    </source>
</evidence>
<dbReference type="FunFam" id="1.10.357.140:FF:000004">
    <property type="entry name" value="Protoheme IX farnesyltransferase, mitochondrial"/>
    <property type="match status" value="1"/>
</dbReference>
<name>A0A0F4YFJ3_RASE3</name>
<feature type="compositionally biased region" description="Acidic residues" evidence="13">
    <location>
        <begin position="724"/>
        <end position="741"/>
    </location>
</feature>
<comment type="similarity">
    <text evidence="3">Belongs to the UbiA prenyltransferase family.</text>
</comment>
<protein>
    <recommendedName>
        <fullName evidence="4">Protoheme IX farnesyltransferase, mitochondrial</fullName>
    </recommendedName>
    <alternativeName>
        <fullName evidence="12">Heme O synthase</fullName>
    </alternativeName>
</protein>
<evidence type="ECO:0000313" key="15">
    <source>
        <dbReference type="EMBL" id="KKA16691.1"/>
    </source>
</evidence>
<feature type="transmembrane region" description="Helical" evidence="14">
    <location>
        <begin position="309"/>
        <end position="330"/>
    </location>
</feature>
<evidence type="ECO:0000256" key="10">
    <source>
        <dbReference type="ARBA" id="ARBA00023133"/>
    </source>
</evidence>
<dbReference type="GO" id="GO:0008495">
    <property type="term" value="F:protoheme IX farnesyltransferase activity"/>
    <property type="evidence" value="ECO:0007669"/>
    <property type="project" value="InterPro"/>
</dbReference>
<feature type="region of interest" description="Disordered" evidence="13">
    <location>
        <begin position="715"/>
        <end position="754"/>
    </location>
</feature>
<keyword evidence="7" id="KW-0809">Transit peptide</keyword>
<dbReference type="PROSITE" id="PS00943">
    <property type="entry name" value="UBIA"/>
    <property type="match status" value="1"/>
</dbReference>
<keyword evidence="8 14" id="KW-1133">Transmembrane helix</keyword>
<dbReference type="GO" id="GO:0031966">
    <property type="term" value="C:mitochondrial membrane"/>
    <property type="evidence" value="ECO:0007669"/>
    <property type="project" value="UniProtKB-SubCell"/>
</dbReference>
<dbReference type="AlphaFoldDB" id="A0A0F4YFJ3"/>
<reference evidence="15 16" key="1">
    <citation type="submission" date="2015-04" db="EMBL/GenBank/DDBJ databases">
        <authorList>
            <person name="Heijne W.H."/>
            <person name="Fedorova N.D."/>
            <person name="Nierman W.C."/>
            <person name="Vollebregt A.W."/>
            <person name="Zhao Z."/>
            <person name="Wu L."/>
            <person name="Kumar M."/>
            <person name="Stam H."/>
            <person name="van den Berg M.A."/>
            <person name="Pel H.J."/>
        </authorList>
    </citation>
    <scope>NUCLEOTIDE SEQUENCE [LARGE SCALE GENOMIC DNA]</scope>
    <source>
        <strain evidence="15 16">CBS 393.64</strain>
    </source>
</reference>
<evidence type="ECO:0000256" key="5">
    <source>
        <dbReference type="ARBA" id="ARBA00022679"/>
    </source>
</evidence>
<keyword evidence="5 15" id="KW-0808">Transferase</keyword>
<comment type="caution">
    <text evidence="15">The sequence shown here is derived from an EMBL/GenBank/DDBJ whole genome shotgun (WGS) entry which is preliminary data.</text>
</comment>
<evidence type="ECO:0000256" key="6">
    <source>
        <dbReference type="ARBA" id="ARBA00022692"/>
    </source>
</evidence>
<feature type="compositionally biased region" description="Polar residues" evidence="13">
    <location>
        <begin position="85"/>
        <end position="95"/>
    </location>
</feature>
<dbReference type="HAMAP" id="MF_00154">
    <property type="entry name" value="CyoE_CtaB"/>
    <property type="match status" value="1"/>
</dbReference>
<evidence type="ECO:0000256" key="13">
    <source>
        <dbReference type="SAM" id="MobiDB-lite"/>
    </source>
</evidence>
<dbReference type="InterPro" id="IPR044878">
    <property type="entry name" value="UbiA_sf"/>
</dbReference>
<evidence type="ECO:0000256" key="9">
    <source>
        <dbReference type="ARBA" id="ARBA00023128"/>
    </source>
</evidence>
<dbReference type="InterPro" id="IPR006369">
    <property type="entry name" value="Protohaem_IX_farnesylTrfase"/>
</dbReference>
<dbReference type="Proteomes" id="UP000053958">
    <property type="component" value="Unassembled WGS sequence"/>
</dbReference>
<dbReference type="PANTHER" id="PTHR43448">
    <property type="entry name" value="PROTOHEME IX FARNESYLTRANSFERASE, MITOCHONDRIAL"/>
    <property type="match status" value="1"/>
</dbReference>
<organism evidence="15 16">
    <name type="scientific">Rasamsonia emersonii (strain ATCC 16479 / CBS 393.64 / IMI 116815)</name>
    <dbReference type="NCBI Taxonomy" id="1408163"/>
    <lineage>
        <taxon>Eukaryota</taxon>
        <taxon>Fungi</taxon>
        <taxon>Dikarya</taxon>
        <taxon>Ascomycota</taxon>
        <taxon>Pezizomycotina</taxon>
        <taxon>Eurotiomycetes</taxon>
        <taxon>Eurotiomycetidae</taxon>
        <taxon>Eurotiales</taxon>
        <taxon>Trichocomaceae</taxon>
        <taxon>Rasamsonia</taxon>
    </lineage>
</organism>
<dbReference type="Gene3D" id="1.10.357.140">
    <property type="entry name" value="UbiA prenyltransferase"/>
    <property type="match status" value="1"/>
</dbReference>
<keyword evidence="6 14" id="KW-0812">Transmembrane</keyword>
<comment type="function">
    <text evidence="1">Converts protoheme IX and farnesyl diphosphate to heme O.</text>
</comment>
<dbReference type="PANTHER" id="PTHR43448:SF2">
    <property type="entry name" value="PROTOHEME IX FARNESYLTRANSFERASE, MITOCHONDRIAL"/>
    <property type="match status" value="1"/>
</dbReference>
<evidence type="ECO:0000256" key="14">
    <source>
        <dbReference type="SAM" id="Phobius"/>
    </source>
</evidence>
<comment type="subcellular location">
    <subcellularLocation>
        <location evidence="2">Mitochondrion membrane</location>
        <topology evidence="2">Multi-pass membrane protein</topology>
    </subcellularLocation>
</comment>
<evidence type="ECO:0000256" key="8">
    <source>
        <dbReference type="ARBA" id="ARBA00022989"/>
    </source>
</evidence>
<evidence type="ECO:0000256" key="4">
    <source>
        <dbReference type="ARBA" id="ARBA00016335"/>
    </source>
</evidence>
<dbReference type="RefSeq" id="XP_013323303.1">
    <property type="nucleotide sequence ID" value="XM_013467849.1"/>
</dbReference>
<feature type="transmembrane region" description="Helical" evidence="14">
    <location>
        <begin position="350"/>
        <end position="367"/>
    </location>
</feature>
<proteinExistence type="inferred from homology"/>
<dbReference type="GeneID" id="25321632"/>
<evidence type="ECO:0000256" key="2">
    <source>
        <dbReference type="ARBA" id="ARBA00004225"/>
    </source>
</evidence>
<keyword evidence="9" id="KW-0496">Mitochondrion</keyword>
<gene>
    <name evidence="15" type="ORF">T310_9700</name>
</gene>
<dbReference type="OrthoDB" id="5211at2759"/>
<keyword evidence="16" id="KW-1185">Reference proteome</keyword>
<keyword evidence="11 14" id="KW-0472">Membrane</keyword>
<accession>A0A0F4YFJ3</accession>
<evidence type="ECO:0000256" key="11">
    <source>
        <dbReference type="ARBA" id="ARBA00023136"/>
    </source>
</evidence>
<evidence type="ECO:0000256" key="7">
    <source>
        <dbReference type="ARBA" id="ARBA00022946"/>
    </source>
</evidence>